<dbReference type="AlphaFoldDB" id="A0A8K0NY78"/>
<dbReference type="EMBL" id="KZ308259">
    <property type="protein sequence ID" value="KAG8225933.1"/>
    <property type="molecule type" value="Genomic_DNA"/>
</dbReference>
<keyword evidence="2" id="KW-1185">Reference proteome</keyword>
<comment type="caution">
    <text evidence="1">The sequence shown here is derived from an EMBL/GenBank/DDBJ whole genome shotgun (WGS) entry which is preliminary data.</text>
</comment>
<dbReference type="OrthoDB" id="7191848at2759"/>
<sequence length="174" mass="20039">MTLAWKHPFTCICASPSGCGKTIFVAKFLENLSCMIDHPINDIVWCCSPGSEPNISSARARFQREVPSFEDSSATPTIHNIFYQSAQSRNISLNAKYIVVFKNPRDRLQFGHLARQVYPEKSQELERVYKESTKEPFGYLVLDLGQDTDNRFRFRTKIFTEDETTTVFMHVNDE</sequence>
<proteinExistence type="predicted"/>
<dbReference type="Proteomes" id="UP000792457">
    <property type="component" value="Unassembled WGS sequence"/>
</dbReference>
<evidence type="ECO:0000313" key="1">
    <source>
        <dbReference type="EMBL" id="KAG8225933.1"/>
    </source>
</evidence>
<name>A0A8K0NY78_LADFU</name>
<gene>
    <name evidence="1" type="ORF">J437_LFUL005969</name>
</gene>
<organism evidence="1 2">
    <name type="scientific">Ladona fulva</name>
    <name type="common">Scarce chaser dragonfly</name>
    <name type="synonym">Libellula fulva</name>
    <dbReference type="NCBI Taxonomy" id="123851"/>
    <lineage>
        <taxon>Eukaryota</taxon>
        <taxon>Metazoa</taxon>
        <taxon>Ecdysozoa</taxon>
        <taxon>Arthropoda</taxon>
        <taxon>Hexapoda</taxon>
        <taxon>Insecta</taxon>
        <taxon>Pterygota</taxon>
        <taxon>Palaeoptera</taxon>
        <taxon>Odonata</taxon>
        <taxon>Epiprocta</taxon>
        <taxon>Anisoptera</taxon>
        <taxon>Libelluloidea</taxon>
        <taxon>Libellulidae</taxon>
        <taxon>Ladona</taxon>
    </lineage>
</organism>
<evidence type="ECO:0000313" key="2">
    <source>
        <dbReference type="Proteomes" id="UP000792457"/>
    </source>
</evidence>
<accession>A0A8K0NY78</accession>
<protein>
    <submittedName>
        <fullName evidence="1">Uncharacterized protein</fullName>
    </submittedName>
</protein>
<reference evidence="1" key="1">
    <citation type="submission" date="2013-04" db="EMBL/GenBank/DDBJ databases">
        <authorList>
            <person name="Qu J."/>
            <person name="Murali S.C."/>
            <person name="Bandaranaike D."/>
            <person name="Bellair M."/>
            <person name="Blankenburg K."/>
            <person name="Chao H."/>
            <person name="Dinh H."/>
            <person name="Doddapaneni H."/>
            <person name="Downs B."/>
            <person name="Dugan-Rocha S."/>
            <person name="Elkadiri S."/>
            <person name="Gnanaolivu R.D."/>
            <person name="Hernandez B."/>
            <person name="Javaid M."/>
            <person name="Jayaseelan J.C."/>
            <person name="Lee S."/>
            <person name="Li M."/>
            <person name="Ming W."/>
            <person name="Munidasa M."/>
            <person name="Muniz J."/>
            <person name="Nguyen L."/>
            <person name="Ongeri F."/>
            <person name="Osuji N."/>
            <person name="Pu L.-L."/>
            <person name="Puazo M."/>
            <person name="Qu C."/>
            <person name="Quiroz J."/>
            <person name="Raj R."/>
            <person name="Weissenberger G."/>
            <person name="Xin Y."/>
            <person name="Zou X."/>
            <person name="Han Y."/>
            <person name="Richards S."/>
            <person name="Worley K."/>
            <person name="Muzny D."/>
            <person name="Gibbs R."/>
        </authorList>
    </citation>
    <scope>NUCLEOTIDE SEQUENCE</scope>
    <source>
        <strain evidence="1">Sampled in the wild</strain>
    </source>
</reference>
<reference evidence="1" key="2">
    <citation type="submission" date="2017-10" db="EMBL/GenBank/DDBJ databases">
        <title>Ladona fulva Genome sequencing and assembly.</title>
        <authorList>
            <person name="Murali S."/>
            <person name="Richards S."/>
            <person name="Bandaranaike D."/>
            <person name="Bellair M."/>
            <person name="Blankenburg K."/>
            <person name="Chao H."/>
            <person name="Dinh H."/>
            <person name="Doddapaneni H."/>
            <person name="Dugan-Rocha S."/>
            <person name="Elkadiri S."/>
            <person name="Gnanaolivu R."/>
            <person name="Hernandez B."/>
            <person name="Skinner E."/>
            <person name="Javaid M."/>
            <person name="Lee S."/>
            <person name="Li M."/>
            <person name="Ming W."/>
            <person name="Munidasa M."/>
            <person name="Muniz J."/>
            <person name="Nguyen L."/>
            <person name="Hughes D."/>
            <person name="Osuji N."/>
            <person name="Pu L.-L."/>
            <person name="Puazo M."/>
            <person name="Qu C."/>
            <person name="Quiroz J."/>
            <person name="Raj R."/>
            <person name="Weissenberger G."/>
            <person name="Xin Y."/>
            <person name="Zou X."/>
            <person name="Han Y."/>
            <person name="Worley K."/>
            <person name="Muzny D."/>
            <person name="Gibbs R."/>
        </authorList>
    </citation>
    <scope>NUCLEOTIDE SEQUENCE</scope>
    <source>
        <strain evidence="1">Sampled in the wild</strain>
    </source>
</reference>